<dbReference type="Proteomes" id="UP001189429">
    <property type="component" value="Unassembled WGS sequence"/>
</dbReference>
<keyword evidence="4" id="KW-1185">Reference proteome</keyword>
<evidence type="ECO:0000313" key="4">
    <source>
        <dbReference type="Proteomes" id="UP001189429"/>
    </source>
</evidence>
<name>A0ABN9PKV8_9DINO</name>
<feature type="domain" description="DUF4116" evidence="2">
    <location>
        <begin position="586"/>
        <end position="630"/>
    </location>
</feature>
<dbReference type="EMBL" id="CAUYUJ010000936">
    <property type="protein sequence ID" value="CAK0793300.1"/>
    <property type="molecule type" value="Genomic_DNA"/>
</dbReference>
<evidence type="ECO:0000256" key="1">
    <source>
        <dbReference type="SAM" id="MobiDB-lite"/>
    </source>
</evidence>
<evidence type="ECO:0000259" key="2">
    <source>
        <dbReference type="Pfam" id="PF13475"/>
    </source>
</evidence>
<reference evidence="3" key="1">
    <citation type="submission" date="2023-10" db="EMBL/GenBank/DDBJ databases">
        <authorList>
            <person name="Chen Y."/>
            <person name="Shah S."/>
            <person name="Dougan E. K."/>
            <person name="Thang M."/>
            <person name="Chan C."/>
        </authorList>
    </citation>
    <scope>NUCLEOTIDE SEQUENCE [LARGE SCALE GENOMIC DNA]</scope>
</reference>
<feature type="non-terminal residue" evidence="3">
    <location>
        <position position="1"/>
    </location>
</feature>
<sequence>GLLFELGAPAAPAPRGAHAEWASAACGDSPSSGRRVPSQQRRRAPSGGRWLEHPRSVSRELVREAEECAALRQTCVHTRLTVVYVGFASGCPVSHTMDMHWLKRCYGGCLVLAYMEYCHSPEAAAMAPCSGLLSCRGEQCVGRCGPHHLFTLLEVDGGYSHGSVELCIEVVGNTVEMMLMHGARRADMQDFAAAFRATGRPRRSCALASAESIALGWDLKIADLCDWMCFLLDAPGTALGPEQLWDFLGHGPARRPPPARPVPQAGPGQLAHPVPPALPADDDGDAVFAESPPLAPPERSAPSRTADQAMVRRAMMEAVRQDGRALEFVGEELQADREIVLSAVALDGRAVQFASPDLRADRRVALAAVLQDWRALEHLDDRLRASREVVGAAVAQSGRAMRYALGDLCADRGFALEAASRDGLALEHLAPSLKADAEVVTVAVSQCGRALQFAEAGLRADPGVVLAAVAQDWHAFGHAAPSLRADRSFVLRAVGLHWACFQYAALEVRADGGAVTQALDCDWRVLQHSAAEVRADRAVVLAAVRKSGWALEFAAEELKKDMEVVAAAVGQDWRALGSAAMELRADRQLVLSAVSQCGRALQFAAPELRSDCEVVAAAVRQSELALQYASVPSLPQLAAAPVPADGAAEAEAGVGEACLAASG</sequence>
<feature type="domain" description="DUF4116" evidence="2">
    <location>
        <begin position="463"/>
        <end position="506"/>
    </location>
</feature>
<feature type="domain" description="DUF4116" evidence="2">
    <location>
        <begin position="411"/>
        <end position="454"/>
    </location>
</feature>
<organism evidence="3 4">
    <name type="scientific">Prorocentrum cordatum</name>
    <dbReference type="NCBI Taxonomy" id="2364126"/>
    <lineage>
        <taxon>Eukaryota</taxon>
        <taxon>Sar</taxon>
        <taxon>Alveolata</taxon>
        <taxon>Dinophyceae</taxon>
        <taxon>Prorocentrales</taxon>
        <taxon>Prorocentraceae</taxon>
        <taxon>Prorocentrum</taxon>
    </lineage>
</organism>
<dbReference type="Pfam" id="PF13475">
    <property type="entry name" value="DUF4116"/>
    <property type="match status" value="6"/>
</dbReference>
<feature type="region of interest" description="Disordered" evidence="1">
    <location>
        <begin position="26"/>
        <end position="50"/>
    </location>
</feature>
<gene>
    <name evidence="3" type="ORF">PCOR1329_LOCUS3639</name>
</gene>
<feature type="domain" description="DUF4116" evidence="2">
    <location>
        <begin position="315"/>
        <end position="359"/>
    </location>
</feature>
<accession>A0ABN9PKV8</accession>
<feature type="region of interest" description="Disordered" evidence="1">
    <location>
        <begin position="249"/>
        <end position="306"/>
    </location>
</feature>
<feature type="domain" description="DUF4116" evidence="2">
    <location>
        <begin position="361"/>
        <end position="404"/>
    </location>
</feature>
<proteinExistence type="predicted"/>
<evidence type="ECO:0000313" key="3">
    <source>
        <dbReference type="EMBL" id="CAK0793300.1"/>
    </source>
</evidence>
<comment type="caution">
    <text evidence="3">The sequence shown here is derived from an EMBL/GenBank/DDBJ whole genome shotgun (WGS) entry which is preliminary data.</text>
</comment>
<feature type="domain" description="DUF4116" evidence="2">
    <location>
        <begin position="536"/>
        <end position="584"/>
    </location>
</feature>
<feature type="compositionally biased region" description="Low complexity" evidence="1">
    <location>
        <begin position="262"/>
        <end position="272"/>
    </location>
</feature>
<dbReference type="InterPro" id="IPR025197">
    <property type="entry name" value="DUF4116"/>
</dbReference>
<protein>
    <recommendedName>
        <fullName evidence="2">DUF4116 domain-containing protein</fullName>
    </recommendedName>
</protein>